<dbReference type="EMBL" id="VWPK01000012">
    <property type="protein sequence ID" value="KAA5612475.1"/>
    <property type="molecule type" value="Genomic_DNA"/>
</dbReference>
<dbReference type="GO" id="GO:0005886">
    <property type="term" value="C:plasma membrane"/>
    <property type="evidence" value="ECO:0007669"/>
    <property type="project" value="UniProtKB-SubCell"/>
</dbReference>
<sequence length="308" mass="31402">MRLKRYRAADTAEAVALIRSELGPDAVILETRPVTGGVEVTTVVEPSPPAPQRAQALLWHNLPADLARRLQTGPLPFALSVALRFASLDLQPGAKPLLLVGPPGAGKTLSVARLATRLVMGGITPLVITTDGRRAGAAEQLAAFTRLLGLQLLVASTPPALARGLAHRAQAAPVLIDTPGTDPFDPAQREETMALAGIAEAEPVVVLPAGLDAAEAADLAGAYAAWGARKLIATRLDQARRLGGVLAAAQAGLALAEAGIGAGAADGLVPLTPDLLATRLLQGSGPRPFPASHTADPAPATLVASGRH</sequence>
<evidence type="ECO:0000259" key="7">
    <source>
        <dbReference type="SMART" id="SM00962"/>
    </source>
</evidence>
<dbReference type="SMART" id="SM00962">
    <property type="entry name" value="SRP54"/>
    <property type="match status" value="1"/>
</dbReference>
<dbReference type="AlphaFoldDB" id="A0A5M6IYM4"/>
<dbReference type="InterPro" id="IPR027417">
    <property type="entry name" value="P-loop_NTPase"/>
</dbReference>
<keyword evidence="5" id="KW-0472">Membrane</keyword>
<dbReference type="GO" id="GO:0003924">
    <property type="term" value="F:GTPase activity"/>
    <property type="evidence" value="ECO:0007669"/>
    <property type="project" value="TreeGrafter"/>
</dbReference>
<dbReference type="GO" id="GO:0005525">
    <property type="term" value="F:GTP binding"/>
    <property type="evidence" value="ECO:0007669"/>
    <property type="project" value="UniProtKB-KW"/>
</dbReference>
<evidence type="ECO:0000256" key="3">
    <source>
        <dbReference type="ARBA" id="ARBA00022741"/>
    </source>
</evidence>
<gene>
    <name evidence="8" type="ORF">F1189_09895</name>
</gene>
<dbReference type="Pfam" id="PF00448">
    <property type="entry name" value="SRP54"/>
    <property type="match status" value="1"/>
</dbReference>
<dbReference type="InterPro" id="IPR000897">
    <property type="entry name" value="SRP54_GTPase_dom"/>
</dbReference>
<evidence type="ECO:0000256" key="5">
    <source>
        <dbReference type="ARBA" id="ARBA00023136"/>
    </source>
</evidence>
<comment type="subcellular location">
    <subcellularLocation>
        <location evidence="1">Cell membrane</location>
        <topology evidence="1">Peripheral membrane protein</topology>
        <orientation evidence="1">Cytoplasmic side</orientation>
    </subcellularLocation>
</comment>
<dbReference type="Gene3D" id="3.40.50.300">
    <property type="entry name" value="P-loop containing nucleotide triphosphate hydrolases"/>
    <property type="match status" value="1"/>
</dbReference>
<comment type="similarity">
    <text evidence="2">Belongs to the GTP-binding SRP family.</text>
</comment>
<dbReference type="OrthoDB" id="9778554at2"/>
<proteinExistence type="inferred from homology"/>
<comment type="caution">
    <text evidence="8">The sequence shown here is derived from an EMBL/GenBank/DDBJ whole genome shotgun (WGS) entry which is preliminary data.</text>
</comment>
<dbReference type="GO" id="GO:0006614">
    <property type="term" value="P:SRP-dependent cotranslational protein targeting to membrane"/>
    <property type="evidence" value="ECO:0007669"/>
    <property type="project" value="InterPro"/>
</dbReference>
<organism evidence="8 9">
    <name type="scientific">Rhodovastum atsumiense</name>
    <dbReference type="NCBI Taxonomy" id="504468"/>
    <lineage>
        <taxon>Bacteria</taxon>
        <taxon>Pseudomonadati</taxon>
        <taxon>Pseudomonadota</taxon>
        <taxon>Alphaproteobacteria</taxon>
        <taxon>Acetobacterales</taxon>
        <taxon>Acetobacteraceae</taxon>
        <taxon>Rhodovastum</taxon>
    </lineage>
</organism>
<reference evidence="8 9" key="1">
    <citation type="submission" date="2019-09" db="EMBL/GenBank/DDBJ databases">
        <title>Genome sequence of Rhodovastum atsumiense, a diverse member of the Acetobacteraceae family of non-sulfur purple photosynthetic bacteria.</title>
        <authorList>
            <person name="Meyer T."/>
            <person name="Kyndt J."/>
        </authorList>
    </citation>
    <scope>NUCLEOTIDE SEQUENCE [LARGE SCALE GENOMIC DNA]</scope>
    <source>
        <strain evidence="8 9">DSM 21279</strain>
    </source>
</reference>
<name>A0A5M6IYM4_9PROT</name>
<evidence type="ECO:0000256" key="6">
    <source>
        <dbReference type="SAM" id="MobiDB-lite"/>
    </source>
</evidence>
<dbReference type="GO" id="GO:0005047">
    <property type="term" value="F:signal recognition particle binding"/>
    <property type="evidence" value="ECO:0007669"/>
    <property type="project" value="TreeGrafter"/>
</dbReference>
<feature type="region of interest" description="Disordered" evidence="6">
    <location>
        <begin position="282"/>
        <end position="308"/>
    </location>
</feature>
<evidence type="ECO:0000256" key="1">
    <source>
        <dbReference type="ARBA" id="ARBA00004413"/>
    </source>
</evidence>
<feature type="domain" description="SRP54-type proteins GTP-binding" evidence="7">
    <location>
        <begin position="94"/>
        <end position="282"/>
    </location>
</feature>
<dbReference type="SUPFAM" id="SSF52540">
    <property type="entry name" value="P-loop containing nucleoside triphosphate hydrolases"/>
    <property type="match status" value="1"/>
</dbReference>
<evidence type="ECO:0000256" key="4">
    <source>
        <dbReference type="ARBA" id="ARBA00023134"/>
    </source>
</evidence>
<dbReference type="PANTHER" id="PTHR43134">
    <property type="entry name" value="SIGNAL RECOGNITION PARTICLE RECEPTOR SUBUNIT ALPHA"/>
    <property type="match status" value="1"/>
</dbReference>
<protein>
    <submittedName>
        <fullName evidence="8">GTP-binding protein</fullName>
    </submittedName>
</protein>
<evidence type="ECO:0000256" key="2">
    <source>
        <dbReference type="ARBA" id="ARBA00008531"/>
    </source>
</evidence>
<dbReference type="Proteomes" id="UP000325255">
    <property type="component" value="Unassembled WGS sequence"/>
</dbReference>
<keyword evidence="9" id="KW-1185">Reference proteome</keyword>
<accession>A0A5M6IYM4</accession>
<keyword evidence="3" id="KW-0547">Nucleotide-binding</keyword>
<dbReference type="PANTHER" id="PTHR43134:SF3">
    <property type="entry name" value="FLAGELLAR BIOSYNTHESIS PROTEIN FLHF"/>
    <property type="match status" value="1"/>
</dbReference>
<dbReference type="RefSeq" id="WP_150040574.1">
    <property type="nucleotide sequence ID" value="NZ_OW485601.1"/>
</dbReference>
<evidence type="ECO:0000313" key="9">
    <source>
        <dbReference type="Proteomes" id="UP000325255"/>
    </source>
</evidence>
<keyword evidence="4" id="KW-0342">GTP-binding</keyword>
<evidence type="ECO:0000313" key="8">
    <source>
        <dbReference type="EMBL" id="KAA5612475.1"/>
    </source>
</evidence>